<gene>
    <name evidence="1" type="ORF">CIPAW_13G162300</name>
</gene>
<name>A0A8T1NUF4_CARIL</name>
<evidence type="ECO:0000313" key="2">
    <source>
        <dbReference type="Proteomes" id="UP000811609"/>
    </source>
</evidence>
<dbReference type="AlphaFoldDB" id="A0A8T1NUF4"/>
<sequence>MTRKKIQIKRIDNTTERIEPKYQEIEQKHFRSCQRLMEKLAKPI</sequence>
<keyword evidence="2" id="KW-1185">Reference proteome</keyword>
<dbReference type="EMBL" id="CM031821">
    <property type="protein sequence ID" value="KAG6632477.1"/>
    <property type="molecule type" value="Genomic_DNA"/>
</dbReference>
<accession>A0A8T1NUF4</accession>
<dbReference type="Proteomes" id="UP000811609">
    <property type="component" value="Chromosome 13"/>
</dbReference>
<proteinExistence type="predicted"/>
<organism evidence="1 2">
    <name type="scientific">Carya illinoinensis</name>
    <name type="common">Pecan</name>
    <dbReference type="NCBI Taxonomy" id="32201"/>
    <lineage>
        <taxon>Eukaryota</taxon>
        <taxon>Viridiplantae</taxon>
        <taxon>Streptophyta</taxon>
        <taxon>Embryophyta</taxon>
        <taxon>Tracheophyta</taxon>
        <taxon>Spermatophyta</taxon>
        <taxon>Magnoliopsida</taxon>
        <taxon>eudicotyledons</taxon>
        <taxon>Gunneridae</taxon>
        <taxon>Pentapetalae</taxon>
        <taxon>rosids</taxon>
        <taxon>fabids</taxon>
        <taxon>Fagales</taxon>
        <taxon>Juglandaceae</taxon>
        <taxon>Carya</taxon>
    </lineage>
</organism>
<protein>
    <submittedName>
        <fullName evidence="1">Uncharacterized protein</fullName>
    </submittedName>
</protein>
<evidence type="ECO:0000313" key="1">
    <source>
        <dbReference type="EMBL" id="KAG6632477.1"/>
    </source>
</evidence>
<comment type="caution">
    <text evidence="1">The sequence shown here is derived from an EMBL/GenBank/DDBJ whole genome shotgun (WGS) entry which is preliminary data.</text>
</comment>
<reference evidence="1" key="1">
    <citation type="submission" date="2020-12" db="EMBL/GenBank/DDBJ databases">
        <title>WGS assembly of Carya illinoinensis cv. Pawnee.</title>
        <authorList>
            <person name="Platts A."/>
            <person name="Shu S."/>
            <person name="Wright S."/>
            <person name="Barry K."/>
            <person name="Edger P."/>
            <person name="Pires J.C."/>
            <person name="Schmutz J."/>
        </authorList>
    </citation>
    <scope>NUCLEOTIDE SEQUENCE</scope>
    <source>
        <tissue evidence="1">Leaf</tissue>
    </source>
</reference>